<name>A0AAJ6BQ93_9SPHN</name>
<organism evidence="2 3">
    <name type="scientific">Candidatus Andeanibacterium colombiense</name>
    <dbReference type="NCBI Taxonomy" id="3121345"/>
    <lineage>
        <taxon>Bacteria</taxon>
        <taxon>Pseudomonadati</taxon>
        <taxon>Pseudomonadota</taxon>
        <taxon>Alphaproteobacteria</taxon>
        <taxon>Sphingomonadales</taxon>
        <taxon>Sphingomonadaceae</taxon>
        <taxon>Candidatus Andeanibacterium</taxon>
    </lineage>
</organism>
<keyword evidence="1" id="KW-0732">Signal</keyword>
<gene>
    <name evidence="2" type="ORF">P0Y56_04190</name>
</gene>
<evidence type="ECO:0000256" key="1">
    <source>
        <dbReference type="SAM" id="SignalP"/>
    </source>
</evidence>
<protein>
    <submittedName>
        <fullName evidence="2">DUF3833 family protein</fullName>
    </submittedName>
</protein>
<dbReference type="Pfam" id="PF12915">
    <property type="entry name" value="DUF3833"/>
    <property type="match status" value="1"/>
</dbReference>
<dbReference type="KEGG" id="acob:P0Y56_04190"/>
<dbReference type="EMBL" id="CP119316">
    <property type="protein sequence ID" value="WEK47498.1"/>
    <property type="molecule type" value="Genomic_DNA"/>
</dbReference>
<dbReference type="Proteomes" id="UP001218362">
    <property type="component" value="Chromosome"/>
</dbReference>
<evidence type="ECO:0000313" key="3">
    <source>
        <dbReference type="Proteomes" id="UP001218362"/>
    </source>
</evidence>
<dbReference type="AlphaFoldDB" id="A0AAJ6BQ93"/>
<evidence type="ECO:0000313" key="2">
    <source>
        <dbReference type="EMBL" id="WEK47498.1"/>
    </source>
</evidence>
<proteinExistence type="predicted"/>
<dbReference type="InterPro" id="IPR024409">
    <property type="entry name" value="DUF3833"/>
</dbReference>
<feature type="chain" id="PRO_5042528812" evidence="1">
    <location>
        <begin position="30"/>
        <end position="177"/>
    </location>
</feature>
<accession>A0AAJ6BQ93</accession>
<sequence>MTIQSLRPMPRILFLFAAALIASSGTTQAQLEAAPTGRNFDPVAFFSGSTEGRGVLKKTFSAKQTTHVTGVGTMRADGHLIIDQEVRIEGEKIQNRHWQLHEVRPGNFSGTISDAKGVVTAAVAGNRLNISYKMKDGGMSVVQVLTMAADGRSVHNTMKIKKFGIVFATLDETIRKV</sequence>
<reference evidence="2" key="1">
    <citation type="submission" date="2023-03" db="EMBL/GenBank/DDBJ databases">
        <title>Andean soil-derived lignocellulolytic bacterial consortium as a source of novel taxa and putative plastic-active enzymes.</title>
        <authorList>
            <person name="Diaz-Garcia L."/>
            <person name="Chuvochina M."/>
            <person name="Feuerriegel G."/>
            <person name="Bunk B."/>
            <person name="Sproer C."/>
            <person name="Streit W.R."/>
            <person name="Rodriguez L.M."/>
            <person name="Overmann J."/>
            <person name="Jimenez D.J."/>
        </authorList>
    </citation>
    <scope>NUCLEOTIDE SEQUENCE</scope>
    <source>
        <strain evidence="2">MAG 26</strain>
    </source>
</reference>
<feature type="signal peptide" evidence="1">
    <location>
        <begin position="1"/>
        <end position="29"/>
    </location>
</feature>